<dbReference type="PANTHER" id="PTHR34216:SF7">
    <property type="entry name" value="POLY-BETA-1,6-N-ACETYL-D-GLUCOSAMINE N-DEACETYLASE"/>
    <property type="match status" value="1"/>
</dbReference>
<sequence>MAITSRDKPAEQGTIRLPIIMYHGLVKESKLQNTYFISPRLFENDLKYLKDNGYTAISMTELIDYVYNGAPLPEKPILLTFDDGFYNNYLYAYPLLKKYNQKAVISILGSQTDRYSLIKINNSYYSYLTWGQINEMIMSGHIEIQNHTYDMHDSKSGRTGCGEKSGEGMEKYRENFTADVGLLQQRITDYTGTTPNTMVYPFGYYTKNSEVLIKEMGFKASLTCSAKINKISRDPECLYKLGRYLRPPDKSSDSFFKKILENK</sequence>
<dbReference type="InterPro" id="IPR051398">
    <property type="entry name" value="Polysacch_Deacetylase"/>
</dbReference>
<evidence type="ECO:0000256" key="1">
    <source>
        <dbReference type="ARBA" id="ARBA00022729"/>
    </source>
</evidence>
<dbReference type="GO" id="GO:0016810">
    <property type="term" value="F:hydrolase activity, acting on carbon-nitrogen (but not peptide) bonds"/>
    <property type="evidence" value="ECO:0007669"/>
    <property type="project" value="InterPro"/>
</dbReference>
<evidence type="ECO:0000259" key="2">
    <source>
        <dbReference type="PROSITE" id="PS51677"/>
    </source>
</evidence>
<dbReference type="RefSeq" id="WP_162360866.1">
    <property type="nucleotide sequence ID" value="NZ_CP047591.1"/>
</dbReference>
<dbReference type="KEGG" id="amic:Ami3637_00640"/>
<keyword evidence="1" id="KW-0732">Signal</keyword>
<reference evidence="3 4" key="1">
    <citation type="submission" date="2020-01" db="EMBL/GenBank/DDBJ databases">
        <title>Genomic analysis of Aminipila sp. CBA3637.</title>
        <authorList>
            <person name="Kim Y.B."/>
            <person name="Roh S.W."/>
        </authorList>
    </citation>
    <scope>NUCLEOTIDE SEQUENCE [LARGE SCALE GENOMIC DNA]</scope>
    <source>
        <strain evidence="3 4">CBA3637</strain>
    </source>
</reference>
<protein>
    <submittedName>
        <fullName evidence="3">Polysaccharide deacetylase family protein</fullName>
    </submittedName>
</protein>
<keyword evidence="4" id="KW-1185">Reference proteome</keyword>
<dbReference type="Proteomes" id="UP000463883">
    <property type="component" value="Chromosome"/>
</dbReference>
<dbReference type="SUPFAM" id="SSF88713">
    <property type="entry name" value="Glycoside hydrolase/deacetylase"/>
    <property type="match status" value="1"/>
</dbReference>
<feature type="domain" description="NodB homology" evidence="2">
    <location>
        <begin position="75"/>
        <end position="263"/>
    </location>
</feature>
<accession>A0A6P1M906</accession>
<evidence type="ECO:0000313" key="4">
    <source>
        <dbReference type="Proteomes" id="UP000463883"/>
    </source>
</evidence>
<gene>
    <name evidence="3" type="ORF">Ami3637_00640</name>
</gene>
<dbReference type="Gene3D" id="3.20.20.370">
    <property type="entry name" value="Glycoside hydrolase/deacetylase"/>
    <property type="match status" value="1"/>
</dbReference>
<dbReference type="InterPro" id="IPR011330">
    <property type="entry name" value="Glyco_hydro/deAcase_b/a-brl"/>
</dbReference>
<dbReference type="PROSITE" id="PS51677">
    <property type="entry name" value="NODB"/>
    <property type="match status" value="1"/>
</dbReference>
<dbReference type="Pfam" id="PF01522">
    <property type="entry name" value="Polysacc_deac_1"/>
    <property type="match status" value="1"/>
</dbReference>
<dbReference type="GO" id="GO:0005975">
    <property type="term" value="P:carbohydrate metabolic process"/>
    <property type="evidence" value="ECO:0007669"/>
    <property type="project" value="InterPro"/>
</dbReference>
<name>A0A6P1M906_9FIRM</name>
<evidence type="ECO:0000313" key="3">
    <source>
        <dbReference type="EMBL" id="QHI71090.1"/>
    </source>
</evidence>
<organism evidence="3 4">
    <name type="scientific">Aminipila terrae</name>
    <dbReference type="NCBI Taxonomy" id="2697030"/>
    <lineage>
        <taxon>Bacteria</taxon>
        <taxon>Bacillati</taxon>
        <taxon>Bacillota</taxon>
        <taxon>Clostridia</taxon>
        <taxon>Peptostreptococcales</taxon>
        <taxon>Anaerovoracaceae</taxon>
        <taxon>Aminipila</taxon>
    </lineage>
</organism>
<dbReference type="EMBL" id="CP047591">
    <property type="protein sequence ID" value="QHI71090.1"/>
    <property type="molecule type" value="Genomic_DNA"/>
</dbReference>
<dbReference type="AlphaFoldDB" id="A0A6P1M906"/>
<dbReference type="InterPro" id="IPR002509">
    <property type="entry name" value="NODB_dom"/>
</dbReference>
<proteinExistence type="predicted"/>
<dbReference type="PANTHER" id="PTHR34216">
    <property type="match status" value="1"/>
</dbReference>